<proteinExistence type="predicted"/>
<evidence type="ECO:0000313" key="2">
    <source>
        <dbReference type="Proteomes" id="UP000248631"/>
    </source>
</evidence>
<accession>A0ABX9BU82</accession>
<dbReference type="EMBL" id="JUGD01000049">
    <property type="protein sequence ID" value="RAM61228.1"/>
    <property type="molecule type" value="Genomic_DNA"/>
</dbReference>
<dbReference type="RefSeq" id="WP_112070127.1">
    <property type="nucleotide sequence ID" value="NZ_JUGD01000049.1"/>
</dbReference>
<protein>
    <submittedName>
        <fullName evidence="1">Uncharacterized protein</fullName>
    </submittedName>
</protein>
<reference evidence="1 2" key="1">
    <citation type="submission" date="2014-12" db="EMBL/GenBank/DDBJ databases">
        <title>Complete genome sequence of Herbaspirillum rubrisubalbicans Os38.</title>
        <authorList>
            <person name="Chen M."/>
            <person name="An Q."/>
        </authorList>
    </citation>
    <scope>NUCLEOTIDE SEQUENCE [LARGE SCALE GENOMIC DNA]</scope>
    <source>
        <strain evidence="1 2">Os38</strain>
    </source>
</reference>
<comment type="caution">
    <text evidence="1">The sequence shown here is derived from an EMBL/GenBank/DDBJ whole genome shotgun (WGS) entry which is preliminary data.</text>
</comment>
<gene>
    <name evidence="1" type="ORF">RB24_26230</name>
</gene>
<name>A0ABX9BU82_9BURK</name>
<organism evidence="1 2">
    <name type="scientific">Herbaspirillum rubrisubalbicans</name>
    <dbReference type="NCBI Taxonomy" id="80842"/>
    <lineage>
        <taxon>Bacteria</taxon>
        <taxon>Pseudomonadati</taxon>
        <taxon>Pseudomonadota</taxon>
        <taxon>Betaproteobacteria</taxon>
        <taxon>Burkholderiales</taxon>
        <taxon>Oxalobacteraceae</taxon>
        <taxon>Herbaspirillum</taxon>
    </lineage>
</organism>
<keyword evidence="2" id="KW-1185">Reference proteome</keyword>
<dbReference type="Proteomes" id="UP000248631">
    <property type="component" value="Unassembled WGS sequence"/>
</dbReference>
<evidence type="ECO:0000313" key="1">
    <source>
        <dbReference type="EMBL" id="RAM61228.1"/>
    </source>
</evidence>
<sequence length="239" mass="26741">MRIFSKYCESDNITQRLVDDLLELQDDPMEYRSHMQQIGGRLGQSILPALSKSPDNADICVICTVEDADFLARGLVEALEEQGMGNRIHFICMWNDKIRESGVSVSPVIREYKEDFNTNNAIFVVIKSIISGACVVKTNLTRAISHANPQKIFVAAPVLLKGAEERLQREFPLDITGKFEFVHFATDDEKDGEEVIPGIGGSLYELLGLGNSKEKNHYVPAIVKERRKKFFGPKIAIPA</sequence>